<evidence type="ECO:0000256" key="6">
    <source>
        <dbReference type="ARBA" id="ARBA00022777"/>
    </source>
</evidence>
<evidence type="ECO:0000256" key="3">
    <source>
        <dbReference type="ARBA" id="ARBA00022553"/>
    </source>
</evidence>
<keyword evidence="11" id="KW-1185">Reference proteome</keyword>
<name>A0ABS7JJL2_9SPHN</name>
<dbReference type="PANTHER" id="PTHR41523">
    <property type="entry name" value="TWO-COMPONENT SYSTEM SENSOR PROTEIN"/>
    <property type="match status" value="1"/>
</dbReference>
<proteinExistence type="predicted"/>
<dbReference type="InterPro" id="IPR035965">
    <property type="entry name" value="PAS-like_dom_sf"/>
</dbReference>
<evidence type="ECO:0000313" key="10">
    <source>
        <dbReference type="EMBL" id="MBX7489303.1"/>
    </source>
</evidence>
<evidence type="ECO:0000313" key="11">
    <source>
        <dbReference type="Proteomes" id="UP000776651"/>
    </source>
</evidence>
<evidence type="ECO:0000256" key="2">
    <source>
        <dbReference type="ARBA" id="ARBA00012438"/>
    </source>
</evidence>
<dbReference type="SUPFAM" id="SSF55785">
    <property type="entry name" value="PYP-like sensor domain (PAS domain)"/>
    <property type="match status" value="2"/>
</dbReference>
<dbReference type="RefSeq" id="WP_221598479.1">
    <property type="nucleotide sequence ID" value="NZ_JAIGNQ010000003.1"/>
</dbReference>
<comment type="catalytic activity">
    <reaction evidence="1">
        <text>ATP + protein L-histidine = ADP + protein N-phospho-L-histidine.</text>
        <dbReference type="EC" id="2.7.13.3"/>
    </reaction>
</comment>
<keyword evidence="4" id="KW-0808">Transferase</keyword>
<dbReference type="InterPro" id="IPR036890">
    <property type="entry name" value="HATPase_C_sf"/>
</dbReference>
<feature type="domain" description="Signal transduction histidine kinase HWE region" evidence="9">
    <location>
        <begin position="286"/>
        <end position="367"/>
    </location>
</feature>
<dbReference type="Pfam" id="PF08448">
    <property type="entry name" value="PAS_4"/>
    <property type="match status" value="2"/>
</dbReference>
<dbReference type="InterPro" id="IPR011102">
    <property type="entry name" value="Sig_transdc_His_kinase_HWE"/>
</dbReference>
<dbReference type="Pfam" id="PF07536">
    <property type="entry name" value="HWE_HK"/>
    <property type="match status" value="1"/>
</dbReference>
<feature type="domain" description="PAS" evidence="8">
    <location>
        <begin position="155"/>
        <end position="220"/>
    </location>
</feature>
<dbReference type="Gene3D" id="3.30.565.10">
    <property type="entry name" value="Histidine kinase-like ATPase, C-terminal domain"/>
    <property type="match status" value="1"/>
</dbReference>
<evidence type="ECO:0000256" key="5">
    <source>
        <dbReference type="ARBA" id="ARBA00022741"/>
    </source>
</evidence>
<keyword evidence="6" id="KW-0418">Kinase</keyword>
<feature type="domain" description="PAS" evidence="8">
    <location>
        <begin position="3"/>
        <end position="71"/>
    </location>
</feature>
<keyword evidence="3" id="KW-0597">Phosphoprotein</keyword>
<dbReference type="Proteomes" id="UP000776651">
    <property type="component" value="Unassembled WGS sequence"/>
</dbReference>
<sequence>MNLVFESVLARSPNPYVILDASLVIQWANAAYLSATESRWDEIKQRGIFEAFPSEGESYRQLKSSFDRVLETGEADEIARIPYNIPNAQGGFDTHIWSATHTPFLDENGDVEYILQHTVRITGLEQSGSERDAASVARRAEAVEERYRGASKELDRFRSLLEQAPGFVAVLSGRDHRFVMANAAYRQLVGQRKLVGRTVPEALPEVVDQGFIQLLDDVLDKNEPYFGKKERILLNSGKDGELEARFLEFIYQPIHGGDDFEGILVQGHDVTEEVAFEEHQRILINELNHRVKNTLAVVQGLAKQSFRSEPGSTGIDAFSNRLAALASAHNLLTERSWEAADLESIVTGSLAATAGSDSSRYSLTGPKVVLAPQTAVTLSMVVHELCTNALKYGALSEPAGFVEITWRMQPAETEGTLLIFEWSEHDGPVVVEPQTGGFGSRLVKRGLGSPDSRTTLEYRASGLYCRIEGKV</sequence>
<dbReference type="EMBL" id="JAIGNQ010000003">
    <property type="protein sequence ID" value="MBX7489303.1"/>
    <property type="molecule type" value="Genomic_DNA"/>
</dbReference>
<organism evidence="10 11">
    <name type="scientific">Qipengyuania pacifica</name>
    <dbReference type="NCBI Taxonomy" id="2860199"/>
    <lineage>
        <taxon>Bacteria</taxon>
        <taxon>Pseudomonadati</taxon>
        <taxon>Pseudomonadota</taxon>
        <taxon>Alphaproteobacteria</taxon>
        <taxon>Sphingomonadales</taxon>
        <taxon>Erythrobacteraceae</taxon>
        <taxon>Qipengyuania</taxon>
    </lineage>
</organism>
<dbReference type="SMART" id="SM00911">
    <property type="entry name" value="HWE_HK"/>
    <property type="match status" value="1"/>
</dbReference>
<keyword evidence="7" id="KW-0067">ATP-binding</keyword>
<evidence type="ECO:0000256" key="4">
    <source>
        <dbReference type="ARBA" id="ARBA00022679"/>
    </source>
</evidence>
<comment type="caution">
    <text evidence="10">The sequence shown here is derived from an EMBL/GenBank/DDBJ whole genome shotgun (WGS) entry which is preliminary data.</text>
</comment>
<dbReference type="EC" id="2.7.13.3" evidence="2"/>
<reference evidence="10 11" key="1">
    <citation type="submission" date="2021-08" db="EMBL/GenBank/DDBJ databases">
        <title>Comparative Genomics Analysis of the Genus Qipengyuania Reveals Extensive Genetic Diversity and Metabolic Versatility, Including the Description of Fifteen Novel Species.</title>
        <authorList>
            <person name="Liu Y."/>
        </authorList>
    </citation>
    <scope>NUCLEOTIDE SEQUENCE [LARGE SCALE GENOMIC DNA]</scope>
    <source>
        <strain evidence="10 11">GH25</strain>
    </source>
</reference>
<dbReference type="InterPro" id="IPR000014">
    <property type="entry name" value="PAS"/>
</dbReference>
<protein>
    <recommendedName>
        <fullName evidence="2">histidine kinase</fullName>
        <ecNumber evidence="2">2.7.13.3</ecNumber>
    </recommendedName>
</protein>
<evidence type="ECO:0000256" key="1">
    <source>
        <dbReference type="ARBA" id="ARBA00000085"/>
    </source>
</evidence>
<accession>A0ABS7JJL2</accession>
<dbReference type="InterPro" id="IPR013656">
    <property type="entry name" value="PAS_4"/>
</dbReference>
<dbReference type="PANTHER" id="PTHR41523:SF7">
    <property type="entry name" value="HISTIDINE KINASE"/>
    <property type="match status" value="1"/>
</dbReference>
<evidence type="ECO:0000259" key="9">
    <source>
        <dbReference type="SMART" id="SM00911"/>
    </source>
</evidence>
<dbReference type="Gene3D" id="3.30.450.20">
    <property type="entry name" value="PAS domain"/>
    <property type="match status" value="2"/>
</dbReference>
<evidence type="ECO:0000256" key="7">
    <source>
        <dbReference type="ARBA" id="ARBA00022840"/>
    </source>
</evidence>
<dbReference type="NCBIfam" id="TIGR00229">
    <property type="entry name" value="sensory_box"/>
    <property type="match status" value="1"/>
</dbReference>
<gene>
    <name evidence="10" type="ORF">K3177_12330</name>
</gene>
<evidence type="ECO:0000259" key="8">
    <source>
        <dbReference type="SMART" id="SM00091"/>
    </source>
</evidence>
<dbReference type="SMART" id="SM00091">
    <property type="entry name" value="PAS"/>
    <property type="match status" value="2"/>
</dbReference>
<keyword evidence="5" id="KW-0547">Nucleotide-binding</keyword>